<proteinExistence type="predicted"/>
<organism evidence="2 3">
    <name type="scientific">Hyaloperonospora brassicae</name>
    <name type="common">Brassica downy mildew</name>
    <name type="synonym">Peronospora brassicae</name>
    <dbReference type="NCBI Taxonomy" id="162125"/>
    <lineage>
        <taxon>Eukaryota</taxon>
        <taxon>Sar</taxon>
        <taxon>Stramenopiles</taxon>
        <taxon>Oomycota</taxon>
        <taxon>Peronosporomycetes</taxon>
        <taxon>Peronosporales</taxon>
        <taxon>Peronosporaceae</taxon>
        <taxon>Hyaloperonospora</taxon>
    </lineage>
</organism>
<dbReference type="Proteomes" id="UP001162031">
    <property type="component" value="Unassembled WGS sequence"/>
</dbReference>
<sequence length="232" mass="26545">MLDHLLPLLYCESYEYLDESDKENYGYLIRRRARPVSSQVPAASRTPPRPPRRTASRAQDPRRNLKRRRERSDNGSDDDDLHDRRDVKRRKTQSAVNVQAPTAPVQRSRHQEQAPLVPLETDDKQKQEAVPVTPQQQKPAPKSTISAKKSAAKATQSTKKKTKKVTTKSTKVTADAKPKKTVKKVFKGATPKRMPLQDITHLYVNERARSCEYRQRTRFVAGLTTSVAIRFF</sequence>
<evidence type="ECO:0000313" key="3">
    <source>
        <dbReference type="Proteomes" id="UP001162031"/>
    </source>
</evidence>
<feature type="region of interest" description="Disordered" evidence="1">
    <location>
        <begin position="34"/>
        <end position="172"/>
    </location>
</feature>
<protein>
    <submittedName>
        <fullName evidence="2">Uncharacterized protein</fullName>
    </submittedName>
</protein>
<evidence type="ECO:0000313" key="2">
    <source>
        <dbReference type="EMBL" id="CAI5732088.1"/>
    </source>
</evidence>
<keyword evidence="3" id="KW-1185">Reference proteome</keyword>
<name>A0AAV0U6T5_HYABA</name>
<feature type="compositionally biased region" description="Low complexity" evidence="1">
    <location>
        <begin position="138"/>
        <end position="157"/>
    </location>
</feature>
<comment type="caution">
    <text evidence="2">The sequence shown here is derived from an EMBL/GenBank/DDBJ whole genome shotgun (WGS) entry which is preliminary data.</text>
</comment>
<gene>
    <name evidence="2" type="ORF">HBR001_LOCUS5408</name>
</gene>
<dbReference type="AlphaFoldDB" id="A0AAV0U6T5"/>
<dbReference type="EMBL" id="CANTFL010001135">
    <property type="protein sequence ID" value="CAI5732088.1"/>
    <property type="molecule type" value="Genomic_DNA"/>
</dbReference>
<evidence type="ECO:0000256" key="1">
    <source>
        <dbReference type="SAM" id="MobiDB-lite"/>
    </source>
</evidence>
<accession>A0AAV0U6T5</accession>
<reference evidence="2" key="1">
    <citation type="submission" date="2022-12" db="EMBL/GenBank/DDBJ databases">
        <authorList>
            <person name="Webb A."/>
        </authorList>
    </citation>
    <scope>NUCLEOTIDE SEQUENCE</scope>
    <source>
        <strain evidence="2">Hp1</strain>
    </source>
</reference>